<dbReference type="EMBL" id="CP054697">
    <property type="protein sequence ID" value="QMS86357.1"/>
    <property type="molecule type" value="Genomic_DNA"/>
</dbReference>
<evidence type="ECO:0000313" key="3">
    <source>
        <dbReference type="Proteomes" id="UP000514713"/>
    </source>
</evidence>
<name>A0A7D7Q909_9NOSO</name>
<dbReference type="KEGG" id="ned:HUN01_01700"/>
<reference evidence="3" key="1">
    <citation type="submission" date="2020-06" db="EMBL/GenBank/DDBJ databases">
        <title>Nostoc edaphicum CCNP1411 genome.</title>
        <authorList>
            <person name="Fidor A."/>
            <person name="Grabski M."/>
            <person name="Gawor J."/>
            <person name="Gromadka R."/>
            <person name="Wegrzyn G."/>
            <person name="Mazur-Marzec H."/>
        </authorList>
    </citation>
    <scope>NUCLEOTIDE SEQUENCE [LARGE SCALE GENOMIC DNA]</scope>
    <source>
        <strain evidence="3">CCNP1411</strain>
        <plasmid evidence="3">pne_5</plasmid>
    </source>
</reference>
<dbReference type="RefSeq" id="WP_181927390.1">
    <property type="nucleotide sequence ID" value="NZ_CP054697.1"/>
</dbReference>
<organism evidence="2 3">
    <name type="scientific">Nostoc edaphicum CCNP1411</name>
    <dbReference type="NCBI Taxonomy" id="1472755"/>
    <lineage>
        <taxon>Bacteria</taxon>
        <taxon>Bacillati</taxon>
        <taxon>Cyanobacteriota</taxon>
        <taxon>Cyanophyceae</taxon>
        <taxon>Nostocales</taxon>
        <taxon>Nostocaceae</taxon>
        <taxon>Nostoc</taxon>
    </lineage>
</organism>
<sequence>MQVLLLFMSRKRKPVSFRIDELVVETLAKLAREENTSVNRYIETHFFRLGKERGFIPPDAQLIGETRGGDTTKGINSDEI</sequence>
<gene>
    <name evidence="2" type="ORF">HUN01_01700</name>
</gene>
<keyword evidence="3" id="KW-1185">Reference proteome</keyword>
<dbReference type="Proteomes" id="UP000514713">
    <property type="component" value="Plasmid pNe_5"/>
</dbReference>
<protein>
    <recommendedName>
        <fullName evidence="4">Toxin-antitoxin system HicB family antitoxin</fullName>
    </recommendedName>
</protein>
<dbReference type="AlphaFoldDB" id="A0A7D7Q909"/>
<geneLocation type="plasmid" evidence="3">
    <name>pne_5</name>
</geneLocation>
<accession>A0A7D7Q909</accession>
<evidence type="ECO:0000256" key="1">
    <source>
        <dbReference type="SAM" id="MobiDB-lite"/>
    </source>
</evidence>
<feature type="region of interest" description="Disordered" evidence="1">
    <location>
        <begin position="60"/>
        <end position="80"/>
    </location>
</feature>
<keyword evidence="2" id="KW-0614">Plasmid</keyword>
<proteinExistence type="predicted"/>
<evidence type="ECO:0000313" key="2">
    <source>
        <dbReference type="EMBL" id="QMS86357.1"/>
    </source>
</evidence>
<evidence type="ECO:0008006" key="4">
    <source>
        <dbReference type="Google" id="ProtNLM"/>
    </source>
</evidence>